<evidence type="ECO:0000256" key="4">
    <source>
        <dbReference type="ARBA" id="ARBA00023163"/>
    </source>
</evidence>
<comment type="caution">
    <text evidence="6">The sequence shown here is derived from an EMBL/GenBank/DDBJ whole genome shotgun (WGS) entry which is preliminary data.</text>
</comment>
<protein>
    <recommendedName>
        <fullName evidence="5">HTH lysR-type domain-containing protein</fullName>
    </recommendedName>
</protein>
<feature type="domain" description="HTH lysR-type" evidence="5">
    <location>
        <begin position="105"/>
        <end position="162"/>
    </location>
</feature>
<dbReference type="Pfam" id="PF00126">
    <property type="entry name" value="HTH_1"/>
    <property type="match status" value="1"/>
</dbReference>
<dbReference type="Proteomes" id="UP001500124">
    <property type="component" value="Unassembled WGS sequence"/>
</dbReference>
<dbReference type="InterPro" id="IPR036388">
    <property type="entry name" value="WH-like_DNA-bd_sf"/>
</dbReference>
<evidence type="ECO:0000259" key="5">
    <source>
        <dbReference type="PROSITE" id="PS50931"/>
    </source>
</evidence>
<dbReference type="PROSITE" id="PS50931">
    <property type="entry name" value="HTH_LYSR"/>
    <property type="match status" value="1"/>
</dbReference>
<comment type="similarity">
    <text evidence="1">Belongs to the LysR transcriptional regulatory family.</text>
</comment>
<dbReference type="SUPFAM" id="SSF53850">
    <property type="entry name" value="Periplasmic binding protein-like II"/>
    <property type="match status" value="1"/>
</dbReference>
<evidence type="ECO:0000256" key="1">
    <source>
        <dbReference type="ARBA" id="ARBA00009437"/>
    </source>
</evidence>
<evidence type="ECO:0000313" key="6">
    <source>
        <dbReference type="EMBL" id="GAA5043375.1"/>
    </source>
</evidence>
<dbReference type="Gene3D" id="1.10.10.10">
    <property type="entry name" value="Winged helix-like DNA-binding domain superfamily/Winged helix DNA-binding domain"/>
    <property type="match status" value="1"/>
</dbReference>
<reference evidence="7" key="1">
    <citation type="journal article" date="2019" name="Int. J. Syst. Evol. Microbiol.">
        <title>The Global Catalogue of Microorganisms (GCM) 10K type strain sequencing project: providing services to taxonomists for standard genome sequencing and annotation.</title>
        <authorList>
            <consortium name="The Broad Institute Genomics Platform"/>
            <consortium name="The Broad Institute Genome Sequencing Center for Infectious Disease"/>
            <person name="Wu L."/>
            <person name="Ma J."/>
        </authorList>
    </citation>
    <scope>NUCLEOTIDE SEQUENCE [LARGE SCALE GENOMIC DNA]</scope>
    <source>
        <strain evidence="7">JCM 18410</strain>
    </source>
</reference>
<keyword evidence="7" id="KW-1185">Reference proteome</keyword>
<dbReference type="EMBL" id="BAABKC010000007">
    <property type="protein sequence ID" value="GAA5043375.1"/>
    <property type="molecule type" value="Genomic_DNA"/>
</dbReference>
<sequence>MPPGKEAEGVFMEVSVLCRVRVWGGLGRQVTRSSSWGGRPTRARREAPIAGCLTRARTDAAIGTGFTSSLGVDGRPRVPGAANTGPVTCDTREVSQAYATAVDTLETRELRYFVTVAEELHFGRAAERLGMAQPPLSRAIQQLERRLGVRLLERDRRGVTLTGAGEVLLHEGRAALDAATAAVRRTRRAGGADGPGGPRDRLVLAVKAGASHELLHKLLDAYAAVPEAAEIEVAPSGTCEQGEMLRDGRADVALMHTPFNSLAGFDSEELMTEGQIAILPAGHPLAARGTLTLAEVTGIPELPLARWARDGAYPPGPGPEIRDQTQLAQLIALGRTVAVFPDSARSWLWAEHTAVPLTDAPPVVTHIAWPAHSRSLALADLIRTAARL</sequence>
<dbReference type="Gene3D" id="3.40.190.10">
    <property type="entry name" value="Periplasmic binding protein-like II"/>
    <property type="match status" value="2"/>
</dbReference>
<dbReference type="InterPro" id="IPR005119">
    <property type="entry name" value="LysR_subst-bd"/>
</dbReference>
<dbReference type="SUPFAM" id="SSF46785">
    <property type="entry name" value="Winged helix' DNA-binding domain"/>
    <property type="match status" value="1"/>
</dbReference>
<dbReference type="PRINTS" id="PR00039">
    <property type="entry name" value="HTHLYSR"/>
</dbReference>
<keyword evidence="4" id="KW-0804">Transcription</keyword>
<dbReference type="PANTHER" id="PTHR30346">
    <property type="entry name" value="TRANSCRIPTIONAL DUAL REGULATOR HCAR-RELATED"/>
    <property type="match status" value="1"/>
</dbReference>
<dbReference type="PANTHER" id="PTHR30346:SF0">
    <property type="entry name" value="HCA OPERON TRANSCRIPTIONAL ACTIVATOR HCAR"/>
    <property type="match status" value="1"/>
</dbReference>
<dbReference type="InterPro" id="IPR000847">
    <property type="entry name" value="LysR_HTH_N"/>
</dbReference>
<proteinExistence type="inferred from homology"/>
<organism evidence="6 7">
    <name type="scientific">Streptomyces similanensis</name>
    <dbReference type="NCBI Taxonomy" id="1274988"/>
    <lineage>
        <taxon>Bacteria</taxon>
        <taxon>Bacillati</taxon>
        <taxon>Actinomycetota</taxon>
        <taxon>Actinomycetes</taxon>
        <taxon>Kitasatosporales</taxon>
        <taxon>Streptomycetaceae</taxon>
        <taxon>Streptomyces</taxon>
    </lineage>
</organism>
<gene>
    <name evidence="6" type="ORF">GCM10023336_04890</name>
</gene>
<keyword evidence="3" id="KW-0238">DNA-binding</keyword>
<accession>A0ABP9JW36</accession>
<name>A0ABP9JW36_9ACTN</name>
<evidence type="ECO:0000313" key="7">
    <source>
        <dbReference type="Proteomes" id="UP001500124"/>
    </source>
</evidence>
<evidence type="ECO:0000256" key="3">
    <source>
        <dbReference type="ARBA" id="ARBA00023125"/>
    </source>
</evidence>
<evidence type="ECO:0000256" key="2">
    <source>
        <dbReference type="ARBA" id="ARBA00023015"/>
    </source>
</evidence>
<dbReference type="InterPro" id="IPR036390">
    <property type="entry name" value="WH_DNA-bd_sf"/>
</dbReference>
<dbReference type="Pfam" id="PF03466">
    <property type="entry name" value="LysR_substrate"/>
    <property type="match status" value="1"/>
</dbReference>
<keyword evidence="2" id="KW-0805">Transcription regulation</keyword>